<sequence length="175" mass="20299">MAYMKPYMPYMKALYVPLPPLLFLPCASLLFSAFPQPSLHFSPAFLRFLRLSARSYVDFEPFCDFGRSTLVPIGYRCVEPDRRPDGGERRQYIPKRGEFVLLLTTAKWRPAQSASRDHRHTLLASADLLQQTDWKSDASPLRTRPPKFRKIAPPYPFQEKHIWPSLPSPLSIYKI</sequence>
<evidence type="ECO:0000313" key="2">
    <source>
        <dbReference type="Proteomes" id="UP000673691"/>
    </source>
</evidence>
<dbReference type="EMBL" id="JAEFCI010007950">
    <property type="protein sequence ID" value="KAG5458768.1"/>
    <property type="molecule type" value="Genomic_DNA"/>
</dbReference>
<keyword evidence="2" id="KW-1185">Reference proteome</keyword>
<reference evidence="1 2" key="1">
    <citation type="journal article" name="Sci. Rep.">
        <title>Genome-scale phylogenetic analyses confirm Olpidium as the closest living zoosporic fungus to the non-flagellated, terrestrial fungi.</title>
        <authorList>
            <person name="Chang Y."/>
            <person name="Rochon D."/>
            <person name="Sekimoto S."/>
            <person name="Wang Y."/>
            <person name="Chovatia M."/>
            <person name="Sandor L."/>
            <person name="Salamov A."/>
            <person name="Grigoriev I.V."/>
            <person name="Stajich J.E."/>
            <person name="Spatafora J.W."/>
        </authorList>
    </citation>
    <scope>NUCLEOTIDE SEQUENCE [LARGE SCALE GENOMIC DNA]</scope>
    <source>
        <strain evidence="1">S191</strain>
    </source>
</reference>
<evidence type="ECO:0000313" key="1">
    <source>
        <dbReference type="EMBL" id="KAG5458768.1"/>
    </source>
</evidence>
<organism evidence="1 2">
    <name type="scientific">Olpidium bornovanus</name>
    <dbReference type="NCBI Taxonomy" id="278681"/>
    <lineage>
        <taxon>Eukaryota</taxon>
        <taxon>Fungi</taxon>
        <taxon>Fungi incertae sedis</taxon>
        <taxon>Olpidiomycota</taxon>
        <taxon>Olpidiomycotina</taxon>
        <taxon>Olpidiomycetes</taxon>
        <taxon>Olpidiales</taxon>
        <taxon>Olpidiaceae</taxon>
        <taxon>Olpidium</taxon>
    </lineage>
</organism>
<name>A0A8H8DHS4_9FUNG</name>
<comment type="caution">
    <text evidence="1">The sequence shown here is derived from an EMBL/GenBank/DDBJ whole genome shotgun (WGS) entry which is preliminary data.</text>
</comment>
<accession>A0A8H8DHS4</accession>
<gene>
    <name evidence="1" type="ORF">BJ554DRAFT_951</name>
</gene>
<protein>
    <submittedName>
        <fullName evidence="1">Uncharacterized protein</fullName>
    </submittedName>
</protein>
<dbReference type="AlphaFoldDB" id="A0A8H8DHS4"/>
<dbReference type="Proteomes" id="UP000673691">
    <property type="component" value="Unassembled WGS sequence"/>
</dbReference>
<proteinExistence type="predicted"/>